<evidence type="ECO:0000313" key="1">
    <source>
        <dbReference type="EMBL" id="MBA8951085.1"/>
    </source>
</evidence>
<reference evidence="1 2" key="1">
    <citation type="submission" date="2020-08" db="EMBL/GenBank/DDBJ databases">
        <title>Genomic Encyclopedia of Type Strains, Phase IV (KMG-IV): sequencing the most valuable type-strain genomes for metagenomic binning, comparative biology and taxonomic classification.</title>
        <authorList>
            <person name="Goeker M."/>
        </authorList>
    </citation>
    <scope>NUCLEOTIDE SEQUENCE [LARGE SCALE GENOMIC DNA]</scope>
    <source>
        <strain evidence="1 2">DSM 44197</strain>
    </source>
</reference>
<organism evidence="1 2">
    <name type="scientific">Actinomadura namibiensis</name>
    <dbReference type="NCBI Taxonomy" id="182080"/>
    <lineage>
        <taxon>Bacteria</taxon>
        <taxon>Bacillati</taxon>
        <taxon>Actinomycetota</taxon>
        <taxon>Actinomycetes</taxon>
        <taxon>Streptosporangiales</taxon>
        <taxon>Thermomonosporaceae</taxon>
        <taxon>Actinomadura</taxon>
    </lineage>
</organism>
<protein>
    <submittedName>
        <fullName evidence="1">Uncharacterized protein</fullName>
    </submittedName>
</protein>
<accession>A0A7W3QL33</accession>
<keyword evidence="2" id="KW-1185">Reference proteome</keyword>
<dbReference type="RefSeq" id="WP_182843470.1">
    <property type="nucleotide sequence ID" value="NZ_BAAALP010000009.1"/>
</dbReference>
<sequence length="161" mass="17963">MGNTFTAAGSGAGDLSMTNGGTDAFYDVLTLAACAIAGTPWELNLAVDLADGQRHSRGFAGHDLSEWPWTGGWRREKAFLLRVIDLAEARHGWDRLDYEPARAPSHLRDLRAMVEGLTPLPMERPPHRRDWTSPPPPEHLERCPEHDVFEGQFGCRLCSDW</sequence>
<proteinExistence type="predicted"/>
<evidence type="ECO:0000313" key="2">
    <source>
        <dbReference type="Proteomes" id="UP000572680"/>
    </source>
</evidence>
<dbReference type="Proteomes" id="UP000572680">
    <property type="component" value="Unassembled WGS sequence"/>
</dbReference>
<comment type="caution">
    <text evidence="1">The sequence shown here is derived from an EMBL/GenBank/DDBJ whole genome shotgun (WGS) entry which is preliminary data.</text>
</comment>
<dbReference type="AlphaFoldDB" id="A0A7W3QL33"/>
<dbReference type="EMBL" id="JACJIA010000003">
    <property type="protein sequence ID" value="MBA8951085.1"/>
    <property type="molecule type" value="Genomic_DNA"/>
</dbReference>
<gene>
    <name evidence="1" type="ORF">HNR61_002716</name>
</gene>
<name>A0A7W3QL33_ACTNM</name>